<dbReference type="Pfam" id="PF07176">
    <property type="entry name" value="DUF1400"/>
    <property type="match status" value="1"/>
</dbReference>
<feature type="domain" description="DUF1400" evidence="4">
    <location>
        <begin position="33"/>
        <end position="155"/>
    </location>
</feature>
<evidence type="ECO:0000256" key="1">
    <source>
        <dbReference type="ARBA" id="ARBA00022801"/>
    </source>
</evidence>
<dbReference type="InterPro" id="IPR010802">
    <property type="entry name" value="DUF1400"/>
</dbReference>
<evidence type="ECO:0000259" key="4">
    <source>
        <dbReference type="Pfam" id="PF07176"/>
    </source>
</evidence>
<dbReference type="PANTHER" id="PTHR10272">
    <property type="entry name" value="PLATELET-ACTIVATING FACTOR ACETYLHYDROLASE"/>
    <property type="match status" value="1"/>
</dbReference>
<evidence type="ECO:0000313" key="5">
    <source>
        <dbReference type="EMBL" id="UXE60083.1"/>
    </source>
</evidence>
<evidence type="ECO:0000256" key="3">
    <source>
        <dbReference type="ARBA" id="ARBA00023098"/>
    </source>
</evidence>
<reference evidence="5" key="1">
    <citation type="submission" date="2021-04" db="EMBL/GenBank/DDBJ databases">
        <title>Genome sequence of Woronichinia naegeliana from Washington state freshwater lake bloom.</title>
        <authorList>
            <person name="Dreher T.W."/>
        </authorList>
    </citation>
    <scope>NUCLEOTIDE SEQUENCE</scope>
    <source>
        <strain evidence="5">WA131</strain>
    </source>
</reference>
<evidence type="ECO:0000256" key="2">
    <source>
        <dbReference type="ARBA" id="ARBA00022963"/>
    </source>
</evidence>
<dbReference type="SUPFAM" id="SSF53474">
    <property type="entry name" value="alpha/beta-Hydrolases"/>
    <property type="match status" value="1"/>
</dbReference>
<organism evidence="5">
    <name type="scientific">Woronichinia naegeliana WA131</name>
    <dbReference type="NCBI Taxonomy" id="2824559"/>
    <lineage>
        <taxon>Bacteria</taxon>
        <taxon>Bacillati</taxon>
        <taxon>Cyanobacteriota</taxon>
        <taxon>Cyanophyceae</taxon>
        <taxon>Synechococcales</taxon>
        <taxon>Coelosphaeriaceae</taxon>
        <taxon>Woronichinia</taxon>
    </lineage>
</organism>
<sequence length="559" mass="62127">MATTSDSRHKKRKMSSLLLAIGATFLTLIPAQAAEKIFFTYDPLNVSVRVSSLELFAKEGKIDKNLAFYLQFASSEQKQAFREALSKTVPLSPVVISRFFNTSIGEDILTRLGGGITIQGGRNGKYALRAAFVQAALDPDGFSLINVLRKLPTDMQLQGPLLLGFAKEATLFIDATETLITEFRKLTAEEAATDPRVDYSQLPDLRQPGPYQLTKQVWNLTDASRNRSLYVDVYIPQNLTAGKTPVIVFSHGLASRPEDYAQGLERLASYGFVVAAPQHPGSDSIWAKEVLEGYHRDAFDLNDFINRPKDISFVIDELERRNASQFQNRLDLQNVGMGGHSFGGYTALAIAGAEIDFDHLKKECDRLYSGVNVALLLECRALDLPRQSYNFRDKRVTAVFAANPVNRGIFGPKGLSKITIPIMLASGSYDPATPPALEQAASFTWLGSPQKYWAMVEGQAHVNFSELDAGLSKSIESLTQLTLPSQDLIIDYASSIQIPFFEIYLNQNEKFRPYLQSAYAEYLSQGKEFKLDFISQASVPKLIDAIERFKREHGAFSPK</sequence>
<dbReference type="PANTHER" id="PTHR10272:SF13">
    <property type="entry name" value="POLY(ETHYLENE TEREPHTHALATE) HYDROLASE"/>
    <property type="match status" value="1"/>
</dbReference>
<name>A0A977KUB3_9CYAN</name>
<dbReference type="InterPro" id="IPR017395">
    <property type="entry name" value="Chlorophyllase-like"/>
</dbReference>
<keyword evidence="2" id="KW-0442">Lipid degradation</keyword>
<dbReference type="GO" id="GO:0016042">
    <property type="term" value="P:lipid catabolic process"/>
    <property type="evidence" value="ECO:0007669"/>
    <property type="project" value="UniProtKB-KW"/>
</dbReference>
<protein>
    <submittedName>
        <fullName evidence="5">Alpha/beta hydrolase</fullName>
    </submittedName>
</protein>
<dbReference type="EMBL" id="CP073041">
    <property type="protein sequence ID" value="UXE60083.1"/>
    <property type="molecule type" value="Genomic_DNA"/>
</dbReference>
<keyword evidence="3" id="KW-0443">Lipid metabolism</keyword>
<dbReference type="AlphaFoldDB" id="A0A977KUB3"/>
<dbReference type="Gene3D" id="3.40.50.1820">
    <property type="entry name" value="alpha/beta hydrolase"/>
    <property type="match status" value="1"/>
</dbReference>
<dbReference type="InterPro" id="IPR029058">
    <property type="entry name" value="AB_hydrolase_fold"/>
</dbReference>
<dbReference type="Proteomes" id="UP001065613">
    <property type="component" value="Chromosome"/>
</dbReference>
<proteinExistence type="predicted"/>
<dbReference type="Pfam" id="PF07224">
    <property type="entry name" value="Chlorophyllase"/>
    <property type="match status" value="1"/>
</dbReference>
<dbReference type="KEGG" id="wna:KA717_31160"/>
<dbReference type="GO" id="GO:0003847">
    <property type="term" value="F:1-alkyl-2-acetylglycerophosphocholine esterase activity"/>
    <property type="evidence" value="ECO:0007669"/>
    <property type="project" value="TreeGrafter"/>
</dbReference>
<gene>
    <name evidence="5" type="ORF">KA717_31160</name>
</gene>
<accession>A0A977KUB3</accession>
<keyword evidence="1 5" id="KW-0378">Hydrolase</keyword>